<evidence type="ECO:0000313" key="3">
    <source>
        <dbReference type="Proteomes" id="UP000195442"/>
    </source>
</evidence>
<dbReference type="OrthoDB" id="5298181at2"/>
<dbReference type="EMBL" id="FUKJ01000230">
    <property type="protein sequence ID" value="SJM93036.1"/>
    <property type="molecule type" value="Genomic_DNA"/>
</dbReference>
<dbReference type="Pfam" id="PF01402">
    <property type="entry name" value="RHH_1"/>
    <property type="match status" value="1"/>
</dbReference>
<protein>
    <submittedName>
        <fullName evidence="2">Putative transcriptional regulator</fullName>
    </submittedName>
</protein>
<dbReference type="InterPro" id="IPR052991">
    <property type="entry name" value="Non-func_TypeII_TA_Antitoxin"/>
</dbReference>
<feature type="domain" description="Ribbon-helix-helix protein CopG" evidence="1">
    <location>
        <begin position="6"/>
        <end position="43"/>
    </location>
</feature>
<gene>
    <name evidence="2" type="ORF">CRENPOLYSF2_3050002</name>
</gene>
<evidence type="ECO:0000259" key="1">
    <source>
        <dbReference type="Pfam" id="PF01402"/>
    </source>
</evidence>
<dbReference type="InterPro" id="IPR002145">
    <property type="entry name" value="CopG"/>
</dbReference>
<dbReference type="SUPFAM" id="SSF47598">
    <property type="entry name" value="Ribbon-helix-helix"/>
    <property type="match status" value="1"/>
</dbReference>
<evidence type="ECO:0000313" key="2">
    <source>
        <dbReference type="EMBL" id="SJM93036.1"/>
    </source>
</evidence>
<dbReference type="GO" id="GO:0006355">
    <property type="term" value="P:regulation of DNA-templated transcription"/>
    <property type="evidence" value="ECO:0007669"/>
    <property type="project" value="InterPro"/>
</dbReference>
<dbReference type="PANTHER" id="PTHR40688">
    <property type="match status" value="1"/>
</dbReference>
<dbReference type="InterPro" id="IPR010985">
    <property type="entry name" value="Ribbon_hlx_hlx"/>
</dbReference>
<reference evidence="3" key="1">
    <citation type="submission" date="2017-02" db="EMBL/GenBank/DDBJ databases">
        <authorList>
            <person name="Daims H."/>
        </authorList>
    </citation>
    <scope>NUCLEOTIDE SEQUENCE [LARGE SCALE GENOMIC DNA]</scope>
</reference>
<dbReference type="PANTHER" id="PTHR40688:SF2">
    <property type="entry name" value="RIBBON-HELIX-HELIX PROTEIN COPG DOMAIN-CONTAINING PROTEIN"/>
    <property type="match status" value="1"/>
</dbReference>
<keyword evidence="3" id="KW-1185">Reference proteome</keyword>
<organism evidence="2 3">
    <name type="scientific">Crenothrix polyspora</name>
    <dbReference type="NCBI Taxonomy" id="360316"/>
    <lineage>
        <taxon>Bacteria</taxon>
        <taxon>Pseudomonadati</taxon>
        <taxon>Pseudomonadota</taxon>
        <taxon>Gammaproteobacteria</taxon>
        <taxon>Methylococcales</taxon>
        <taxon>Crenotrichaceae</taxon>
        <taxon>Crenothrix</taxon>
    </lineage>
</organism>
<dbReference type="RefSeq" id="WP_087147222.1">
    <property type="nucleotide sequence ID" value="NZ_FUKJ01000230.1"/>
</dbReference>
<name>A0A1R4HA27_9GAMM</name>
<dbReference type="Proteomes" id="UP000195442">
    <property type="component" value="Unassembled WGS sequence"/>
</dbReference>
<dbReference type="CDD" id="cd22233">
    <property type="entry name" value="RHH_CopAso-like"/>
    <property type="match status" value="1"/>
</dbReference>
<sequence>MATEAFTVRAESDIVHQIDFLADALDRSRNYLVNLALKEYLETHAWQIEKVIQGMAAADRGELVAHEDVMREMEALVELKVKGQM</sequence>
<accession>A0A1R4HA27</accession>
<dbReference type="AlphaFoldDB" id="A0A1R4HA27"/>
<proteinExistence type="predicted"/>